<feature type="chain" id="PRO_5047455639" description="Lipoprotein" evidence="1">
    <location>
        <begin position="27"/>
        <end position="54"/>
    </location>
</feature>
<evidence type="ECO:0000256" key="1">
    <source>
        <dbReference type="SAM" id="SignalP"/>
    </source>
</evidence>
<keyword evidence="1" id="KW-0732">Signal</keyword>
<accession>A0ABU5DWF6</accession>
<keyword evidence="3" id="KW-1185">Reference proteome</keyword>
<comment type="caution">
    <text evidence="2">The sequence shown here is derived from an EMBL/GenBank/DDBJ whole genome shotgun (WGS) entry which is preliminary data.</text>
</comment>
<organism evidence="2 3">
    <name type="scientific">Dongia rigui</name>
    <dbReference type="NCBI Taxonomy" id="940149"/>
    <lineage>
        <taxon>Bacteria</taxon>
        <taxon>Pseudomonadati</taxon>
        <taxon>Pseudomonadota</taxon>
        <taxon>Alphaproteobacteria</taxon>
        <taxon>Rhodospirillales</taxon>
        <taxon>Dongiaceae</taxon>
        <taxon>Dongia</taxon>
    </lineage>
</organism>
<feature type="signal peptide" evidence="1">
    <location>
        <begin position="1"/>
        <end position="26"/>
    </location>
</feature>
<name>A0ABU5DWF6_9PROT</name>
<dbReference type="EMBL" id="JAXCLX010000001">
    <property type="protein sequence ID" value="MDY0871279.1"/>
    <property type="molecule type" value="Genomic_DNA"/>
</dbReference>
<evidence type="ECO:0000313" key="2">
    <source>
        <dbReference type="EMBL" id="MDY0871279.1"/>
    </source>
</evidence>
<sequence>MSIFAKYIKSLTVLALLAGSVSACSAAGSPNLGAYNQVDRLMQVGCTDRIGGKD</sequence>
<dbReference type="PROSITE" id="PS51257">
    <property type="entry name" value="PROKAR_LIPOPROTEIN"/>
    <property type="match status" value="1"/>
</dbReference>
<dbReference type="RefSeq" id="WP_320499695.1">
    <property type="nucleotide sequence ID" value="NZ_JAXCLX010000001.1"/>
</dbReference>
<evidence type="ECO:0008006" key="4">
    <source>
        <dbReference type="Google" id="ProtNLM"/>
    </source>
</evidence>
<protein>
    <recommendedName>
        <fullName evidence="4">Lipoprotein</fullName>
    </recommendedName>
</protein>
<proteinExistence type="predicted"/>
<evidence type="ECO:0000313" key="3">
    <source>
        <dbReference type="Proteomes" id="UP001271769"/>
    </source>
</evidence>
<dbReference type="Proteomes" id="UP001271769">
    <property type="component" value="Unassembled WGS sequence"/>
</dbReference>
<gene>
    <name evidence="2" type="ORF">SMD31_05080</name>
</gene>
<reference evidence="2 3" key="1">
    <citation type="journal article" date="2013" name="Antonie Van Leeuwenhoek">
        <title>Dongia rigui sp. nov., isolated from freshwater of a large wetland in Korea.</title>
        <authorList>
            <person name="Baik K.S."/>
            <person name="Hwang Y.M."/>
            <person name="Choi J.S."/>
            <person name="Kwon J."/>
            <person name="Seong C.N."/>
        </authorList>
    </citation>
    <scope>NUCLEOTIDE SEQUENCE [LARGE SCALE GENOMIC DNA]</scope>
    <source>
        <strain evidence="2 3">04SU4-P</strain>
    </source>
</reference>